<dbReference type="Proteomes" id="UP000823749">
    <property type="component" value="Chromosome 2"/>
</dbReference>
<organism evidence="1 2">
    <name type="scientific">Rhododendron griersonianum</name>
    <dbReference type="NCBI Taxonomy" id="479676"/>
    <lineage>
        <taxon>Eukaryota</taxon>
        <taxon>Viridiplantae</taxon>
        <taxon>Streptophyta</taxon>
        <taxon>Embryophyta</taxon>
        <taxon>Tracheophyta</taxon>
        <taxon>Spermatophyta</taxon>
        <taxon>Magnoliopsida</taxon>
        <taxon>eudicotyledons</taxon>
        <taxon>Gunneridae</taxon>
        <taxon>Pentapetalae</taxon>
        <taxon>asterids</taxon>
        <taxon>Ericales</taxon>
        <taxon>Ericaceae</taxon>
        <taxon>Ericoideae</taxon>
        <taxon>Rhodoreae</taxon>
        <taxon>Rhododendron</taxon>
    </lineage>
</organism>
<comment type="caution">
    <text evidence="1">The sequence shown here is derived from an EMBL/GenBank/DDBJ whole genome shotgun (WGS) entry which is preliminary data.</text>
</comment>
<proteinExistence type="predicted"/>
<protein>
    <submittedName>
        <fullName evidence="1">Uncharacterized protein</fullName>
    </submittedName>
</protein>
<gene>
    <name evidence="1" type="ORF">RHGRI_003819</name>
</gene>
<keyword evidence="2" id="KW-1185">Reference proteome</keyword>
<name>A0AAV6L6D6_9ERIC</name>
<sequence length="238" mass="27206">MKGSGSSLCEAKALELGLWSAAKPEGKCSEKKYLIAKAVAALTLRGMVCFDFPNWQKLLLPKLIFNLETLIDSYTKFCHHLRQLEPDRGALIAIAEETINGLRWEYEIYPIMVDGIELHLMELALEEMRKYVPLKGHRKMQLMLEFFEHLKLYMEDAEPHAFAIKLLDEFVGGMHDGLAILKEFKCLALRMFHGAALAPLESDGFGSFDREAIDVVEAAYIERRMQGHRFIKYRALPV</sequence>
<accession>A0AAV6L6D6</accession>
<reference evidence="1" key="1">
    <citation type="submission" date="2020-08" db="EMBL/GenBank/DDBJ databases">
        <title>Plant Genome Project.</title>
        <authorList>
            <person name="Zhang R.-G."/>
        </authorList>
    </citation>
    <scope>NUCLEOTIDE SEQUENCE</scope>
    <source>
        <strain evidence="1">WSP0</strain>
        <tissue evidence="1">Leaf</tissue>
    </source>
</reference>
<dbReference type="AlphaFoldDB" id="A0AAV6L6D6"/>
<evidence type="ECO:0000313" key="1">
    <source>
        <dbReference type="EMBL" id="KAG5560623.1"/>
    </source>
</evidence>
<dbReference type="EMBL" id="JACTNZ010000002">
    <property type="protein sequence ID" value="KAG5560623.1"/>
    <property type="molecule type" value="Genomic_DNA"/>
</dbReference>
<evidence type="ECO:0000313" key="2">
    <source>
        <dbReference type="Proteomes" id="UP000823749"/>
    </source>
</evidence>